<dbReference type="InterPro" id="IPR008271">
    <property type="entry name" value="Ser/Thr_kinase_AS"/>
</dbReference>
<dbReference type="PROSITE" id="PS50011">
    <property type="entry name" value="PROTEIN_KINASE_DOM"/>
    <property type="match status" value="1"/>
</dbReference>
<gene>
    <name evidence="8" type="ordered locus">sce5109</name>
</gene>
<dbReference type="eggNOG" id="COG0515">
    <property type="taxonomic scope" value="Bacteria"/>
</dbReference>
<feature type="compositionally biased region" description="Low complexity" evidence="6">
    <location>
        <begin position="354"/>
        <end position="369"/>
    </location>
</feature>
<feature type="domain" description="Protein kinase" evidence="7">
    <location>
        <begin position="27"/>
        <end position="293"/>
    </location>
</feature>
<evidence type="ECO:0000256" key="3">
    <source>
        <dbReference type="ARBA" id="ARBA00022741"/>
    </source>
</evidence>
<feature type="region of interest" description="Disordered" evidence="6">
    <location>
        <begin position="519"/>
        <end position="634"/>
    </location>
</feature>
<dbReference type="Gene3D" id="3.30.200.20">
    <property type="entry name" value="Phosphorylase Kinase, domain 1"/>
    <property type="match status" value="1"/>
</dbReference>
<dbReference type="CDD" id="cd14014">
    <property type="entry name" value="STKc_PknB_like"/>
    <property type="match status" value="1"/>
</dbReference>
<accession>A9FRA7</accession>
<dbReference type="BioCyc" id="SCEL448385:SCE_RS26230-MONOMER"/>
<organism evidence="8 9">
    <name type="scientific">Sorangium cellulosum (strain So ce56)</name>
    <name type="common">Polyangium cellulosum (strain So ce56)</name>
    <dbReference type="NCBI Taxonomy" id="448385"/>
    <lineage>
        <taxon>Bacteria</taxon>
        <taxon>Pseudomonadati</taxon>
        <taxon>Myxococcota</taxon>
        <taxon>Polyangia</taxon>
        <taxon>Polyangiales</taxon>
        <taxon>Polyangiaceae</taxon>
        <taxon>Sorangium</taxon>
    </lineage>
</organism>
<keyword evidence="2 8" id="KW-0808">Transferase</keyword>
<feature type="region of interest" description="Disordered" evidence="6">
    <location>
        <begin position="458"/>
        <end position="501"/>
    </location>
</feature>
<sequence>MSSNMTQAFEHTSGECFEVGTVVGEKYQLLRKAGEGAMGSVWVATNTALEANVAIKVLRPEMRSPAIAERLLREARAAAKLSHPGIVRVFDLGKTAGGTPYIVMELLEGEALRDVLCREHRLAPEVALAILLPVASAMHAAHERGVVHRDLKPDNVMLANQGDGRIRPKVVDFGIAKVTWTEPESGSTGAAVIGTPQYMPPEQALGQGHIDHRADIWALCTMLYEAIAGETPYAGEHGFGTLRAIVQDPVRSLVERCGSDPALWSIIERGLRKDPADRWGSMRELGSALATWLVSRGVSEDVSGASLRAQWLDERASQVPSPSPRLNAVSSAPTLHSRRADDSLELQLPATAAAGHGAPGAAAGHGAPGVAERKGIEESGERAWSEATAMVNLPGAASPSPRSSWRERFPLRGVAAAGLVALAGAAVWSVALGTADRAGESAPAPPVQPVAMIAAAPSPARPPIEASSGPAGVAHGSAAPPAGPTTPRPARALKAPVPAPQAPATAAARAAIAAPAASAPAATGKPTAPAASAPPGSSGPSAGAEAPASTAQPVAAGAAQASGSAACPAGEGREGGEAACPPAAEAPTSAVDVYDDAGTAEKEPGVHRPATTEEGPPAADAGAAEGSSSAPAAP</sequence>
<protein>
    <recommendedName>
        <fullName evidence="1">non-specific serine/threonine protein kinase</fullName>
        <ecNumber evidence="1">2.7.11.1</ecNumber>
    </recommendedName>
</protein>
<keyword evidence="4 8" id="KW-0418">Kinase</keyword>
<evidence type="ECO:0000256" key="2">
    <source>
        <dbReference type="ARBA" id="ARBA00022679"/>
    </source>
</evidence>
<dbReference type="STRING" id="448385.sce5109"/>
<keyword evidence="3" id="KW-0547">Nucleotide-binding</keyword>
<name>A9FRA7_SORC5</name>
<dbReference type="InterPro" id="IPR011009">
    <property type="entry name" value="Kinase-like_dom_sf"/>
</dbReference>
<evidence type="ECO:0000313" key="8">
    <source>
        <dbReference type="EMBL" id="CAN95272.1"/>
    </source>
</evidence>
<feature type="region of interest" description="Disordered" evidence="6">
    <location>
        <begin position="315"/>
        <end position="334"/>
    </location>
</feature>
<dbReference type="PANTHER" id="PTHR43671">
    <property type="entry name" value="SERINE/THREONINE-PROTEIN KINASE NEK"/>
    <property type="match status" value="1"/>
</dbReference>
<dbReference type="EC" id="2.7.11.1" evidence="1"/>
<evidence type="ECO:0000256" key="5">
    <source>
        <dbReference type="ARBA" id="ARBA00022840"/>
    </source>
</evidence>
<feature type="compositionally biased region" description="Low complexity" evidence="6">
    <location>
        <begin position="577"/>
        <end position="587"/>
    </location>
</feature>
<dbReference type="SUPFAM" id="SSF56112">
    <property type="entry name" value="Protein kinase-like (PK-like)"/>
    <property type="match status" value="1"/>
</dbReference>
<reference evidence="8 9" key="1">
    <citation type="journal article" date="2007" name="Nat. Biotechnol.">
        <title>Complete genome sequence of the myxobacterium Sorangium cellulosum.</title>
        <authorList>
            <person name="Schneiker S."/>
            <person name="Perlova O."/>
            <person name="Kaiser O."/>
            <person name="Gerth K."/>
            <person name="Alici A."/>
            <person name="Altmeyer M.O."/>
            <person name="Bartels D."/>
            <person name="Bekel T."/>
            <person name="Beyer S."/>
            <person name="Bode E."/>
            <person name="Bode H.B."/>
            <person name="Bolten C.J."/>
            <person name="Choudhuri J.V."/>
            <person name="Doss S."/>
            <person name="Elnakady Y.A."/>
            <person name="Frank B."/>
            <person name="Gaigalat L."/>
            <person name="Goesmann A."/>
            <person name="Groeger C."/>
            <person name="Gross F."/>
            <person name="Jelsbak L."/>
            <person name="Jelsbak L."/>
            <person name="Kalinowski J."/>
            <person name="Kegler C."/>
            <person name="Knauber T."/>
            <person name="Konietzny S."/>
            <person name="Kopp M."/>
            <person name="Krause L."/>
            <person name="Krug D."/>
            <person name="Linke B."/>
            <person name="Mahmud T."/>
            <person name="Martinez-Arias R."/>
            <person name="McHardy A.C."/>
            <person name="Merai M."/>
            <person name="Meyer F."/>
            <person name="Mormann S."/>
            <person name="Munoz-Dorado J."/>
            <person name="Perez J."/>
            <person name="Pradella S."/>
            <person name="Rachid S."/>
            <person name="Raddatz G."/>
            <person name="Rosenau F."/>
            <person name="Rueckert C."/>
            <person name="Sasse F."/>
            <person name="Scharfe M."/>
            <person name="Schuster S.C."/>
            <person name="Suen G."/>
            <person name="Treuner-Lange A."/>
            <person name="Velicer G.J."/>
            <person name="Vorholter F.-J."/>
            <person name="Weissman K.J."/>
            <person name="Welch R.D."/>
            <person name="Wenzel S.C."/>
            <person name="Whitworth D.E."/>
            <person name="Wilhelm S."/>
            <person name="Wittmann C."/>
            <person name="Bloecker H."/>
            <person name="Puehler A."/>
            <person name="Mueller R."/>
        </authorList>
    </citation>
    <scope>NUCLEOTIDE SEQUENCE [LARGE SCALE GENOMIC DNA]</scope>
    <source>
        <strain evidence="9">So ce56</strain>
    </source>
</reference>
<dbReference type="GO" id="GO:0004674">
    <property type="term" value="F:protein serine/threonine kinase activity"/>
    <property type="evidence" value="ECO:0007669"/>
    <property type="project" value="UniProtKB-EC"/>
</dbReference>
<feature type="compositionally biased region" description="Low complexity" evidence="6">
    <location>
        <begin position="519"/>
        <end position="570"/>
    </location>
</feature>
<evidence type="ECO:0000256" key="1">
    <source>
        <dbReference type="ARBA" id="ARBA00012513"/>
    </source>
</evidence>
<evidence type="ECO:0000256" key="6">
    <source>
        <dbReference type="SAM" id="MobiDB-lite"/>
    </source>
</evidence>
<dbReference type="KEGG" id="scl:sce5109"/>
<dbReference type="SMART" id="SM00220">
    <property type="entry name" value="S_TKc"/>
    <property type="match status" value="1"/>
</dbReference>
<dbReference type="GO" id="GO:0005524">
    <property type="term" value="F:ATP binding"/>
    <property type="evidence" value="ECO:0007669"/>
    <property type="project" value="UniProtKB-KW"/>
</dbReference>
<dbReference type="Proteomes" id="UP000002139">
    <property type="component" value="Chromosome"/>
</dbReference>
<evidence type="ECO:0000259" key="7">
    <source>
        <dbReference type="PROSITE" id="PS50011"/>
    </source>
</evidence>
<dbReference type="EMBL" id="AM746676">
    <property type="protein sequence ID" value="CAN95272.1"/>
    <property type="molecule type" value="Genomic_DNA"/>
</dbReference>
<feature type="compositionally biased region" description="Basic and acidic residues" evidence="6">
    <location>
        <begin position="371"/>
        <end position="382"/>
    </location>
</feature>
<keyword evidence="5" id="KW-0067">ATP-binding</keyword>
<dbReference type="InterPro" id="IPR050660">
    <property type="entry name" value="NEK_Ser/Thr_kinase"/>
</dbReference>
<evidence type="ECO:0000256" key="4">
    <source>
        <dbReference type="ARBA" id="ARBA00022777"/>
    </source>
</evidence>
<keyword evidence="9" id="KW-1185">Reference proteome</keyword>
<proteinExistence type="predicted"/>
<dbReference type="OrthoDB" id="9791419at2"/>
<dbReference type="Pfam" id="PF00069">
    <property type="entry name" value="Pkinase"/>
    <property type="match status" value="1"/>
</dbReference>
<evidence type="ECO:0000313" key="9">
    <source>
        <dbReference type="Proteomes" id="UP000002139"/>
    </source>
</evidence>
<feature type="compositionally biased region" description="Low complexity" evidence="6">
    <location>
        <begin position="466"/>
        <end position="480"/>
    </location>
</feature>
<feature type="region of interest" description="Disordered" evidence="6">
    <location>
        <begin position="354"/>
        <end position="382"/>
    </location>
</feature>
<dbReference type="RefSeq" id="WP_012237740.1">
    <property type="nucleotide sequence ID" value="NC_010162.1"/>
</dbReference>
<dbReference type="HOGENOM" id="CLU_000288_63_44_7"/>
<dbReference type="AlphaFoldDB" id="A9FRA7"/>
<dbReference type="Gene3D" id="1.10.510.10">
    <property type="entry name" value="Transferase(Phosphotransferase) domain 1"/>
    <property type="match status" value="1"/>
</dbReference>
<dbReference type="PANTHER" id="PTHR43671:SF13">
    <property type="entry name" value="SERINE_THREONINE-PROTEIN KINASE NEK2"/>
    <property type="match status" value="1"/>
</dbReference>
<dbReference type="InterPro" id="IPR000719">
    <property type="entry name" value="Prot_kinase_dom"/>
</dbReference>
<feature type="compositionally biased region" description="Low complexity" evidence="6">
    <location>
        <begin position="488"/>
        <end position="501"/>
    </location>
</feature>
<feature type="compositionally biased region" description="Low complexity" evidence="6">
    <location>
        <begin position="613"/>
        <end position="634"/>
    </location>
</feature>
<dbReference type="PROSITE" id="PS00108">
    <property type="entry name" value="PROTEIN_KINASE_ST"/>
    <property type="match status" value="1"/>
</dbReference>